<dbReference type="InterPro" id="IPR023213">
    <property type="entry name" value="CAT-like_dom_sf"/>
</dbReference>
<dbReference type="AlphaFoldDB" id="A0A2M7FY72"/>
<evidence type="ECO:0000256" key="4">
    <source>
        <dbReference type="ARBA" id="ARBA00022823"/>
    </source>
</evidence>
<name>A0A2M7FY72_9BACT</name>
<dbReference type="Pfam" id="PF00364">
    <property type="entry name" value="Biotin_lipoyl"/>
    <property type="match status" value="1"/>
</dbReference>
<dbReference type="InterPro" id="IPR001078">
    <property type="entry name" value="2-oxoacid_DH_actylTfrase"/>
</dbReference>
<keyword evidence="3 6" id="KW-0808">Transferase</keyword>
<dbReference type="Pfam" id="PF02817">
    <property type="entry name" value="E3_binding"/>
    <property type="match status" value="1"/>
</dbReference>
<evidence type="ECO:0000256" key="2">
    <source>
        <dbReference type="ARBA" id="ARBA00007317"/>
    </source>
</evidence>
<dbReference type="GO" id="GO:0031405">
    <property type="term" value="F:lipoic acid binding"/>
    <property type="evidence" value="ECO:0007669"/>
    <property type="project" value="TreeGrafter"/>
</dbReference>
<evidence type="ECO:0000256" key="7">
    <source>
        <dbReference type="SAM" id="MobiDB-lite"/>
    </source>
</evidence>
<evidence type="ECO:0000313" key="10">
    <source>
        <dbReference type="EMBL" id="PIW14294.1"/>
    </source>
</evidence>
<keyword evidence="4 6" id="KW-0450">Lipoyl</keyword>
<dbReference type="SUPFAM" id="SSF51230">
    <property type="entry name" value="Single hybrid motif"/>
    <property type="match status" value="1"/>
</dbReference>
<dbReference type="GO" id="GO:0016407">
    <property type="term" value="F:acetyltransferase activity"/>
    <property type="evidence" value="ECO:0007669"/>
    <property type="project" value="TreeGrafter"/>
</dbReference>
<feature type="domain" description="Peripheral subunit-binding (PSBD)" evidence="9">
    <location>
        <begin position="113"/>
        <end position="150"/>
    </location>
</feature>
<dbReference type="FunFam" id="3.30.559.10:FF:000007">
    <property type="entry name" value="Dihydrolipoamide acetyltransferase component of pyruvate dehydrogenase complex"/>
    <property type="match status" value="1"/>
</dbReference>
<dbReference type="SUPFAM" id="SSF47005">
    <property type="entry name" value="Peripheral subunit-binding domain of 2-oxo acid dehydrogenase complex"/>
    <property type="match status" value="1"/>
</dbReference>
<dbReference type="InterPro" id="IPR036625">
    <property type="entry name" value="E3-bd_dom_sf"/>
</dbReference>
<feature type="region of interest" description="Disordered" evidence="7">
    <location>
        <begin position="153"/>
        <end position="182"/>
    </location>
</feature>
<evidence type="ECO:0000256" key="3">
    <source>
        <dbReference type="ARBA" id="ARBA00022679"/>
    </source>
</evidence>
<sequence>MIEVRLPPIGEGIAEGEIVKWSVAPGESVQAEQALLEILTDKASVEIPTPESGVVAELLFSEGDLVPVGSVIARLKSGAEKMESAAPTTQKQPSATQPSAAPLQAPATNDNAMATPAVRQKARERGLDLSQIKGSGPFGRILLEDLAQAAQPALQAQIPQTASPAPHPPAQPTDPSTAEERIPLRGIRRKIAEQMVRAKFTAPDFLYADEADLTELVEFRKEVAPQLKQEGIKLTYLPFVIKAVASALKAHPSLNASLEEARQELVLKKYYHLGIATASPQGLLVPVIPNADQLSIKQLALEIDRLSSAVRDGKAKAEELRGSTFTITNIGAIGGLISAPIINYPEVAILGFNKIYQKPVVYQGEIVPRWVCTFSLSVDHRVVDGAEAAYFMRHLLQLLENPKRLLLE</sequence>
<dbReference type="CDD" id="cd06849">
    <property type="entry name" value="lipoyl_domain"/>
    <property type="match status" value="1"/>
</dbReference>
<dbReference type="Proteomes" id="UP000231019">
    <property type="component" value="Unassembled WGS sequence"/>
</dbReference>
<evidence type="ECO:0000256" key="6">
    <source>
        <dbReference type="RuleBase" id="RU003423"/>
    </source>
</evidence>
<organism evidence="10 11">
    <name type="scientific">bacterium (Candidatus Blackallbacteria) CG17_big_fil_post_rev_8_21_14_2_50_48_46</name>
    <dbReference type="NCBI Taxonomy" id="2014261"/>
    <lineage>
        <taxon>Bacteria</taxon>
        <taxon>Candidatus Blackallbacteria</taxon>
    </lineage>
</organism>
<evidence type="ECO:0000313" key="11">
    <source>
        <dbReference type="Proteomes" id="UP000231019"/>
    </source>
</evidence>
<dbReference type="SUPFAM" id="SSF52777">
    <property type="entry name" value="CoA-dependent acyltransferases"/>
    <property type="match status" value="1"/>
</dbReference>
<dbReference type="PROSITE" id="PS50968">
    <property type="entry name" value="BIOTINYL_LIPOYL"/>
    <property type="match status" value="1"/>
</dbReference>
<dbReference type="EC" id="2.3.1.-" evidence="6"/>
<dbReference type="PANTHER" id="PTHR43178">
    <property type="entry name" value="DIHYDROLIPOAMIDE ACETYLTRANSFERASE COMPONENT OF PYRUVATE DEHYDROGENASE COMPLEX"/>
    <property type="match status" value="1"/>
</dbReference>
<dbReference type="Gene3D" id="4.10.320.10">
    <property type="entry name" value="E3-binding domain"/>
    <property type="match status" value="1"/>
</dbReference>
<comment type="caution">
    <text evidence="10">The sequence shown here is derived from an EMBL/GenBank/DDBJ whole genome shotgun (WGS) entry which is preliminary data.</text>
</comment>
<feature type="region of interest" description="Disordered" evidence="7">
    <location>
        <begin position="82"/>
        <end position="126"/>
    </location>
</feature>
<dbReference type="GO" id="GO:0005737">
    <property type="term" value="C:cytoplasm"/>
    <property type="evidence" value="ECO:0007669"/>
    <property type="project" value="TreeGrafter"/>
</dbReference>
<feature type="compositionally biased region" description="Polar residues" evidence="7">
    <location>
        <begin position="86"/>
        <end position="99"/>
    </location>
</feature>
<dbReference type="InterPro" id="IPR050743">
    <property type="entry name" value="2-oxoacid_DH_E2_comp"/>
</dbReference>
<dbReference type="Gene3D" id="3.30.559.10">
    <property type="entry name" value="Chloramphenicol acetyltransferase-like domain"/>
    <property type="match status" value="1"/>
</dbReference>
<dbReference type="InterPro" id="IPR004167">
    <property type="entry name" value="PSBD"/>
</dbReference>
<dbReference type="EMBL" id="PFFQ01000061">
    <property type="protein sequence ID" value="PIW14294.1"/>
    <property type="molecule type" value="Genomic_DNA"/>
</dbReference>
<dbReference type="InterPro" id="IPR011053">
    <property type="entry name" value="Single_hybrid_motif"/>
</dbReference>
<reference evidence="10 11" key="1">
    <citation type="submission" date="2017-09" db="EMBL/GenBank/DDBJ databases">
        <title>Depth-based differentiation of microbial function through sediment-hosted aquifers and enrichment of novel symbionts in the deep terrestrial subsurface.</title>
        <authorList>
            <person name="Probst A.J."/>
            <person name="Ladd B."/>
            <person name="Jarett J.K."/>
            <person name="Geller-Mcgrath D.E."/>
            <person name="Sieber C.M."/>
            <person name="Emerson J.B."/>
            <person name="Anantharaman K."/>
            <person name="Thomas B.C."/>
            <person name="Malmstrom R."/>
            <person name="Stieglmeier M."/>
            <person name="Klingl A."/>
            <person name="Woyke T."/>
            <person name="Ryan C.M."/>
            <person name="Banfield J.F."/>
        </authorList>
    </citation>
    <scope>NUCLEOTIDE SEQUENCE [LARGE SCALE GENOMIC DNA]</scope>
    <source>
        <strain evidence="10">CG17_big_fil_post_rev_8_21_14_2_50_48_46</strain>
    </source>
</reference>
<keyword evidence="5 6" id="KW-0012">Acyltransferase</keyword>
<evidence type="ECO:0000256" key="5">
    <source>
        <dbReference type="ARBA" id="ARBA00023315"/>
    </source>
</evidence>
<evidence type="ECO:0000259" key="8">
    <source>
        <dbReference type="PROSITE" id="PS50968"/>
    </source>
</evidence>
<dbReference type="Pfam" id="PF00198">
    <property type="entry name" value="2-oxoacid_dh"/>
    <property type="match status" value="1"/>
</dbReference>
<comment type="similarity">
    <text evidence="2 6">Belongs to the 2-oxoacid dehydrogenase family.</text>
</comment>
<feature type="domain" description="Lipoyl-binding" evidence="8">
    <location>
        <begin position="1"/>
        <end position="76"/>
    </location>
</feature>
<evidence type="ECO:0000259" key="9">
    <source>
        <dbReference type="PROSITE" id="PS51826"/>
    </source>
</evidence>
<dbReference type="InterPro" id="IPR000089">
    <property type="entry name" value="Biotin_lipoyl"/>
</dbReference>
<evidence type="ECO:0000256" key="1">
    <source>
        <dbReference type="ARBA" id="ARBA00001938"/>
    </source>
</evidence>
<accession>A0A2M7FY72</accession>
<proteinExistence type="inferred from homology"/>
<dbReference type="Gene3D" id="2.40.50.100">
    <property type="match status" value="1"/>
</dbReference>
<dbReference type="PANTHER" id="PTHR43178:SF5">
    <property type="entry name" value="LIPOAMIDE ACYLTRANSFERASE COMPONENT OF BRANCHED-CHAIN ALPHA-KETO ACID DEHYDROGENASE COMPLEX, MITOCHONDRIAL"/>
    <property type="match status" value="1"/>
</dbReference>
<protein>
    <recommendedName>
        <fullName evidence="6">Dihydrolipoamide acetyltransferase component of pyruvate dehydrogenase complex</fullName>
        <ecNumber evidence="6">2.3.1.-</ecNumber>
    </recommendedName>
</protein>
<comment type="cofactor">
    <cofactor evidence="1 6">
        <name>(R)-lipoate</name>
        <dbReference type="ChEBI" id="CHEBI:83088"/>
    </cofactor>
</comment>
<gene>
    <name evidence="10" type="ORF">COW36_22015</name>
</gene>
<feature type="compositionally biased region" description="Low complexity" evidence="7">
    <location>
        <begin position="153"/>
        <end position="164"/>
    </location>
</feature>
<dbReference type="PROSITE" id="PS51826">
    <property type="entry name" value="PSBD"/>
    <property type="match status" value="1"/>
</dbReference>